<dbReference type="InterPro" id="IPR025322">
    <property type="entry name" value="PADRE_dom"/>
</dbReference>
<evidence type="ECO:0000256" key="1">
    <source>
        <dbReference type="SAM" id="MobiDB-lite"/>
    </source>
</evidence>
<gene>
    <name evidence="2" type="ORF">HPP92_019704</name>
</gene>
<feature type="compositionally biased region" description="Basic and acidic residues" evidence="1">
    <location>
        <begin position="80"/>
        <end position="90"/>
    </location>
</feature>
<accession>A0A835Q3P3</accession>
<dbReference type="OrthoDB" id="41588at2759"/>
<dbReference type="AlphaFoldDB" id="A0A835Q3P3"/>
<feature type="compositionally biased region" description="Low complexity" evidence="1">
    <location>
        <begin position="195"/>
        <end position="206"/>
    </location>
</feature>
<reference evidence="2 3" key="1">
    <citation type="journal article" date="2020" name="Nat. Food">
        <title>A phased Vanilla planifolia genome enables genetic improvement of flavour and production.</title>
        <authorList>
            <person name="Hasing T."/>
            <person name="Tang H."/>
            <person name="Brym M."/>
            <person name="Khazi F."/>
            <person name="Huang T."/>
            <person name="Chambers A.H."/>
        </authorList>
    </citation>
    <scope>NUCLEOTIDE SEQUENCE [LARGE SCALE GENOMIC DNA]</scope>
    <source>
        <tissue evidence="2">Leaf</tissue>
    </source>
</reference>
<dbReference type="PANTHER" id="PTHR31620:SF2">
    <property type="entry name" value="PROTEIN RETICULATA-RELATED 5, CHLOROPLASTIC"/>
    <property type="match status" value="1"/>
</dbReference>
<protein>
    <submittedName>
        <fullName evidence="2">Uncharacterized protein</fullName>
    </submittedName>
</protein>
<evidence type="ECO:0000313" key="2">
    <source>
        <dbReference type="EMBL" id="KAG0463635.1"/>
    </source>
</evidence>
<feature type="region of interest" description="Disordered" evidence="1">
    <location>
        <begin position="80"/>
        <end position="127"/>
    </location>
</feature>
<proteinExistence type="predicted"/>
<keyword evidence="3" id="KW-1185">Reference proteome</keyword>
<comment type="caution">
    <text evidence="2">The sequence shown here is derived from an EMBL/GenBank/DDBJ whole genome shotgun (WGS) entry which is preliminary data.</text>
</comment>
<sequence>MAGKDWDANQRLASVIFGGLKLASVIAGLVEHRLSDYLQSYYSDPLLPNVLSFIVRTVNSYWGTQQWVDLARFTGLQPRKDRVTPDKASESMDAPLLECSPSNATTVDENSNQPVQQIDQRPHDGQQPPPCVACVLPCGAFDVVRVVHINGHVDEYSHQVTAGEILAAHPATSSAGRPPSPGTAPNRMLIVSPISASGAVTSTSSSQPAPLPGEQAEADGLRRGKA</sequence>
<feature type="compositionally biased region" description="Polar residues" evidence="1">
    <location>
        <begin position="100"/>
        <end position="119"/>
    </location>
</feature>
<dbReference type="PANTHER" id="PTHR31620">
    <property type="entry name" value="PROTEIN RETICULATA-RELATED 2, CHLOROPLASTIC-RELATED"/>
    <property type="match status" value="1"/>
</dbReference>
<dbReference type="EMBL" id="JADCNL010000010">
    <property type="protein sequence ID" value="KAG0463635.1"/>
    <property type="molecule type" value="Genomic_DNA"/>
</dbReference>
<organism evidence="2 3">
    <name type="scientific">Vanilla planifolia</name>
    <name type="common">Vanilla</name>
    <dbReference type="NCBI Taxonomy" id="51239"/>
    <lineage>
        <taxon>Eukaryota</taxon>
        <taxon>Viridiplantae</taxon>
        <taxon>Streptophyta</taxon>
        <taxon>Embryophyta</taxon>
        <taxon>Tracheophyta</taxon>
        <taxon>Spermatophyta</taxon>
        <taxon>Magnoliopsida</taxon>
        <taxon>Liliopsida</taxon>
        <taxon>Asparagales</taxon>
        <taxon>Orchidaceae</taxon>
        <taxon>Vanilloideae</taxon>
        <taxon>Vanilleae</taxon>
        <taxon>Vanilla</taxon>
    </lineage>
</organism>
<evidence type="ECO:0000313" key="3">
    <source>
        <dbReference type="Proteomes" id="UP000636800"/>
    </source>
</evidence>
<dbReference type="Proteomes" id="UP000636800">
    <property type="component" value="Chromosome 10"/>
</dbReference>
<dbReference type="Pfam" id="PF14009">
    <property type="entry name" value="PADRE"/>
    <property type="match status" value="1"/>
</dbReference>
<feature type="region of interest" description="Disordered" evidence="1">
    <location>
        <begin position="170"/>
        <end position="226"/>
    </location>
</feature>
<name>A0A835Q3P3_VANPL</name>